<protein>
    <submittedName>
        <fullName evidence="5">Uncharacterized protein</fullName>
    </submittedName>
</protein>
<dbReference type="Proteomes" id="UP000663760">
    <property type="component" value="Chromosome 10"/>
</dbReference>
<dbReference type="PANTHER" id="PTHR47938">
    <property type="entry name" value="RESPIRATORY COMPLEX I CHAPERONE (CIA84), PUTATIVE (AFU_ORTHOLOGUE AFUA_2G06020)-RELATED"/>
    <property type="match status" value="1"/>
</dbReference>
<feature type="repeat" description="PPR" evidence="3">
    <location>
        <begin position="217"/>
        <end position="251"/>
    </location>
</feature>
<keyword evidence="6" id="KW-1185">Reference proteome</keyword>
<evidence type="ECO:0000256" key="1">
    <source>
        <dbReference type="ARBA" id="ARBA00007626"/>
    </source>
</evidence>
<evidence type="ECO:0000313" key="6">
    <source>
        <dbReference type="Proteomes" id="UP000663760"/>
    </source>
</evidence>
<dbReference type="Gene3D" id="1.25.40.10">
    <property type="entry name" value="Tetratricopeptide repeat domain"/>
    <property type="match status" value="2"/>
</dbReference>
<dbReference type="PROSITE" id="PS51375">
    <property type="entry name" value="PPR"/>
    <property type="match status" value="1"/>
</dbReference>
<dbReference type="OrthoDB" id="3399at2759"/>
<name>A0A7I8L3C1_SPIIN</name>
<gene>
    <name evidence="5" type="ORF">SI8410_10014392</name>
</gene>
<evidence type="ECO:0000256" key="2">
    <source>
        <dbReference type="ARBA" id="ARBA00022737"/>
    </source>
</evidence>
<dbReference type="PANTHER" id="PTHR47938:SF9">
    <property type="entry name" value="OS10G0422300 PROTEIN"/>
    <property type="match status" value="1"/>
</dbReference>
<dbReference type="GO" id="GO:0005739">
    <property type="term" value="C:mitochondrion"/>
    <property type="evidence" value="ECO:0007669"/>
    <property type="project" value="TreeGrafter"/>
</dbReference>
<dbReference type="InterPro" id="IPR011990">
    <property type="entry name" value="TPR-like_helical_dom_sf"/>
</dbReference>
<proteinExistence type="inferred from homology"/>
<keyword evidence="2" id="KW-0677">Repeat</keyword>
<dbReference type="NCBIfam" id="TIGR00756">
    <property type="entry name" value="PPR"/>
    <property type="match status" value="1"/>
</dbReference>
<dbReference type="AlphaFoldDB" id="A0A7I8L3C1"/>
<dbReference type="GO" id="GO:0003729">
    <property type="term" value="F:mRNA binding"/>
    <property type="evidence" value="ECO:0007669"/>
    <property type="project" value="TreeGrafter"/>
</dbReference>
<evidence type="ECO:0000256" key="4">
    <source>
        <dbReference type="SAM" id="MobiDB-lite"/>
    </source>
</evidence>
<feature type="region of interest" description="Disordered" evidence="4">
    <location>
        <begin position="16"/>
        <end position="40"/>
    </location>
</feature>
<feature type="compositionally biased region" description="Basic residues" evidence="4">
    <location>
        <begin position="473"/>
        <end position="493"/>
    </location>
</feature>
<dbReference type="EMBL" id="LR746273">
    <property type="protein sequence ID" value="CAA7403714.1"/>
    <property type="molecule type" value="Genomic_DNA"/>
</dbReference>
<reference evidence="5" key="1">
    <citation type="submission" date="2020-02" db="EMBL/GenBank/DDBJ databases">
        <authorList>
            <person name="Scholz U."/>
            <person name="Mascher M."/>
            <person name="Fiebig A."/>
        </authorList>
    </citation>
    <scope>NUCLEOTIDE SEQUENCE</scope>
</reference>
<feature type="region of interest" description="Disordered" evidence="4">
    <location>
        <begin position="454"/>
        <end position="493"/>
    </location>
</feature>
<evidence type="ECO:0000313" key="5">
    <source>
        <dbReference type="EMBL" id="CAA7403714.1"/>
    </source>
</evidence>
<dbReference type="InterPro" id="IPR002885">
    <property type="entry name" value="PPR_rpt"/>
</dbReference>
<organism evidence="5 6">
    <name type="scientific">Spirodela intermedia</name>
    <name type="common">Intermediate duckweed</name>
    <dbReference type="NCBI Taxonomy" id="51605"/>
    <lineage>
        <taxon>Eukaryota</taxon>
        <taxon>Viridiplantae</taxon>
        <taxon>Streptophyta</taxon>
        <taxon>Embryophyta</taxon>
        <taxon>Tracheophyta</taxon>
        <taxon>Spermatophyta</taxon>
        <taxon>Magnoliopsida</taxon>
        <taxon>Liliopsida</taxon>
        <taxon>Araceae</taxon>
        <taxon>Lemnoideae</taxon>
        <taxon>Spirodela</taxon>
    </lineage>
</organism>
<feature type="compositionally biased region" description="Basic and acidic residues" evidence="4">
    <location>
        <begin position="27"/>
        <end position="36"/>
    </location>
</feature>
<comment type="similarity">
    <text evidence="1">Belongs to the PPR family. P subfamily.</text>
</comment>
<accession>A0A7I8L3C1</accession>
<dbReference type="Pfam" id="PF01535">
    <property type="entry name" value="PPR"/>
    <property type="match status" value="1"/>
</dbReference>
<sequence length="493" mass="55172">MEAVARRLLCMRPSRRNPSSLRRFSRHRGEEEDERRQHHQPLQLLREVVVDGVGGLDEMESALDQLDIQVSPSLVSQVFDSCDAGAGDTRRLLRFFAWSRRRTQDALWGDPFTRAIRTFAARGDAPAMGILISDLQRDHRHMEADTFAFAAEFLVKLGRPDDCLRLLKMQGAAAGGRRPITSERILAVVHALCGRGHAERAAGLVGRYRGELGAAEMAAASRSLLHGWCVGRNAREARKVLEEMKSAGARPGRAAYDALLRCLCERNLKFNPSALVPEAFSVMAEMRAAGEAPAAVSGNILLSCLARARRVKEAYSVLQSMRRAEGKRPPADWISYYLVARVLYLTGRFIRGNRVIRQMLEDGVAPEPRFFRRLVGLLCGVESLDIALEVFDHMRGLCAPQDCGPVYDLLIAKLCRSGRFDSVRRLCDDAAARGVLLGCSRELLDSSKKEVFEPAKTEKETGRGLVRVSSSRERRKKMKKMKKLKKMKKRRST</sequence>
<dbReference type="Pfam" id="PF13812">
    <property type="entry name" value="PPR_3"/>
    <property type="match status" value="1"/>
</dbReference>
<evidence type="ECO:0000256" key="3">
    <source>
        <dbReference type="PROSITE-ProRule" id="PRU00708"/>
    </source>
</evidence>